<evidence type="ECO:0000313" key="11">
    <source>
        <dbReference type="Proteomes" id="UP000193920"/>
    </source>
</evidence>
<dbReference type="SUPFAM" id="SSF53448">
    <property type="entry name" value="Nucleotide-diphospho-sugar transferases"/>
    <property type="match status" value="1"/>
</dbReference>
<keyword evidence="4" id="KW-0808">Transferase</keyword>
<protein>
    <recommendedName>
        <fullName evidence="12">Nucleotide-diphospho-sugar transferase domain-containing protein</fullName>
    </recommendedName>
</protein>
<feature type="non-terminal residue" evidence="10">
    <location>
        <position position="250"/>
    </location>
</feature>
<dbReference type="PANTHER" id="PTHR31392">
    <property type="entry name" value="ALPHA-1,3-MANNOSYLTRANSFERASE MNN1-RELATED"/>
    <property type="match status" value="1"/>
</dbReference>
<feature type="non-terminal residue" evidence="10">
    <location>
        <position position="1"/>
    </location>
</feature>
<dbReference type="GO" id="GO:0005794">
    <property type="term" value="C:Golgi apparatus"/>
    <property type="evidence" value="ECO:0007669"/>
    <property type="project" value="TreeGrafter"/>
</dbReference>
<evidence type="ECO:0000313" key="10">
    <source>
        <dbReference type="EMBL" id="ORY21236.1"/>
    </source>
</evidence>
<dbReference type="GO" id="GO:0000033">
    <property type="term" value="F:alpha-1,3-mannosyltransferase activity"/>
    <property type="evidence" value="ECO:0007669"/>
    <property type="project" value="TreeGrafter"/>
</dbReference>
<comment type="caution">
    <text evidence="10">The sequence shown here is derived from an EMBL/GenBank/DDBJ whole genome shotgun (WGS) entry which is preliminary data.</text>
</comment>
<sequence>LYKWLYGFRYSSLKDIINSSNGKGIVICTPNRYVHFVRSNIDTFRYVLNITTPIEIFYNGESDLSKENRELLKQYTNVYISDISQYFDNKIVDISHWAIKPFAILASRFEEVILMDADAFYINNPLKLFDDYKYKELGSLFFKDRTLKFSKNKIKRLKWLKSFIINPLPETKKSRIWNKKSRDELESSTVVIHKAKALLGLLNICKLNEKMLRDKIIYRKVYGDKETFWLGFEMSRQNYNVIPNNCAAVG</sequence>
<evidence type="ECO:0000256" key="3">
    <source>
        <dbReference type="ARBA" id="ARBA00022676"/>
    </source>
</evidence>
<accession>A0A1Y2AFF7</accession>
<dbReference type="InterPro" id="IPR022751">
    <property type="entry name" value="Alpha_mannosyltransferase"/>
</dbReference>
<keyword evidence="11" id="KW-1185">Reference proteome</keyword>
<evidence type="ECO:0000256" key="9">
    <source>
        <dbReference type="ARBA" id="ARBA00023180"/>
    </source>
</evidence>
<keyword evidence="5" id="KW-0812">Transmembrane</keyword>
<keyword evidence="9" id="KW-0325">Glycoprotein</keyword>
<evidence type="ECO:0000256" key="1">
    <source>
        <dbReference type="ARBA" id="ARBA00004606"/>
    </source>
</evidence>
<dbReference type="EMBL" id="MCOG01000270">
    <property type="protein sequence ID" value="ORY21236.1"/>
    <property type="molecule type" value="Genomic_DNA"/>
</dbReference>
<comment type="similarity">
    <text evidence="2">Belongs to the MNN1/MNT family.</text>
</comment>
<dbReference type="PANTHER" id="PTHR31392:SF1">
    <property type="entry name" value="ALPHA-1,3-MANNOSYLTRANSFERASE MNN1-RELATED"/>
    <property type="match status" value="1"/>
</dbReference>
<keyword evidence="3" id="KW-0328">Glycosyltransferase</keyword>
<keyword evidence="6" id="KW-0735">Signal-anchor</keyword>
<dbReference type="InterPro" id="IPR029044">
    <property type="entry name" value="Nucleotide-diphossugar_trans"/>
</dbReference>
<organism evidence="10 11">
    <name type="scientific">Neocallimastix californiae</name>
    <dbReference type="NCBI Taxonomy" id="1754190"/>
    <lineage>
        <taxon>Eukaryota</taxon>
        <taxon>Fungi</taxon>
        <taxon>Fungi incertae sedis</taxon>
        <taxon>Chytridiomycota</taxon>
        <taxon>Chytridiomycota incertae sedis</taxon>
        <taxon>Neocallimastigomycetes</taxon>
        <taxon>Neocallimastigales</taxon>
        <taxon>Neocallimastigaceae</taxon>
        <taxon>Neocallimastix</taxon>
    </lineage>
</organism>
<evidence type="ECO:0000256" key="6">
    <source>
        <dbReference type="ARBA" id="ARBA00022968"/>
    </source>
</evidence>
<dbReference type="GO" id="GO:0016020">
    <property type="term" value="C:membrane"/>
    <property type="evidence" value="ECO:0007669"/>
    <property type="project" value="UniProtKB-SubCell"/>
</dbReference>
<proteinExistence type="inferred from homology"/>
<dbReference type="Proteomes" id="UP000193920">
    <property type="component" value="Unassembled WGS sequence"/>
</dbReference>
<comment type="subcellular location">
    <subcellularLocation>
        <location evidence="1">Membrane</location>
        <topology evidence="1">Single-pass type II membrane protein</topology>
    </subcellularLocation>
</comment>
<gene>
    <name evidence="10" type="ORF">LY90DRAFT_338160</name>
</gene>
<dbReference type="Pfam" id="PF11051">
    <property type="entry name" value="Mannosyl_trans3"/>
    <property type="match status" value="1"/>
</dbReference>
<evidence type="ECO:0000256" key="8">
    <source>
        <dbReference type="ARBA" id="ARBA00023136"/>
    </source>
</evidence>
<evidence type="ECO:0000256" key="4">
    <source>
        <dbReference type="ARBA" id="ARBA00022679"/>
    </source>
</evidence>
<evidence type="ECO:0008006" key="12">
    <source>
        <dbReference type="Google" id="ProtNLM"/>
    </source>
</evidence>
<dbReference type="AlphaFoldDB" id="A0A1Y2AFF7"/>
<evidence type="ECO:0000256" key="2">
    <source>
        <dbReference type="ARBA" id="ARBA00009105"/>
    </source>
</evidence>
<evidence type="ECO:0000256" key="7">
    <source>
        <dbReference type="ARBA" id="ARBA00022989"/>
    </source>
</evidence>
<dbReference type="OrthoDB" id="430354at2759"/>
<name>A0A1Y2AFF7_9FUNG</name>
<keyword evidence="8" id="KW-0472">Membrane</keyword>
<keyword evidence="7" id="KW-1133">Transmembrane helix</keyword>
<reference evidence="10 11" key="1">
    <citation type="submission" date="2016-08" db="EMBL/GenBank/DDBJ databases">
        <title>A Parts List for Fungal Cellulosomes Revealed by Comparative Genomics.</title>
        <authorList>
            <consortium name="DOE Joint Genome Institute"/>
            <person name="Haitjema C.H."/>
            <person name="Gilmore S.P."/>
            <person name="Henske J.K."/>
            <person name="Solomon K.V."/>
            <person name="De Groot R."/>
            <person name="Kuo A."/>
            <person name="Mondo S.J."/>
            <person name="Salamov A.A."/>
            <person name="Labutti K."/>
            <person name="Zhao Z."/>
            <person name="Chiniquy J."/>
            <person name="Barry K."/>
            <person name="Brewer H.M."/>
            <person name="Purvine S.O."/>
            <person name="Wright A.T."/>
            <person name="Boxma B."/>
            <person name="Van Alen T."/>
            <person name="Hackstein J.H."/>
            <person name="Baker S.E."/>
            <person name="Grigoriev I.V."/>
            <person name="O'Malley M.A."/>
        </authorList>
    </citation>
    <scope>NUCLEOTIDE SEQUENCE [LARGE SCALE GENOMIC DNA]</scope>
    <source>
        <strain evidence="10 11">G1</strain>
    </source>
</reference>
<evidence type="ECO:0000256" key="5">
    <source>
        <dbReference type="ARBA" id="ARBA00022692"/>
    </source>
</evidence>
<dbReference type="GO" id="GO:0006493">
    <property type="term" value="P:protein O-linked glycosylation"/>
    <property type="evidence" value="ECO:0007669"/>
    <property type="project" value="TreeGrafter"/>
</dbReference>